<dbReference type="Gene3D" id="2.40.50.140">
    <property type="entry name" value="Nucleic acid-binding proteins"/>
    <property type="match status" value="1"/>
</dbReference>
<organism evidence="5">
    <name type="scientific">Onchocerca flexuosa</name>
    <dbReference type="NCBI Taxonomy" id="387005"/>
    <lineage>
        <taxon>Eukaryota</taxon>
        <taxon>Metazoa</taxon>
        <taxon>Ecdysozoa</taxon>
        <taxon>Nematoda</taxon>
        <taxon>Chromadorea</taxon>
        <taxon>Rhabditida</taxon>
        <taxon>Spirurina</taxon>
        <taxon>Spiruromorpha</taxon>
        <taxon>Filarioidea</taxon>
        <taxon>Onchocercidae</taxon>
        <taxon>Onchocerca</taxon>
    </lineage>
</organism>
<feature type="region of interest" description="Disordered" evidence="1">
    <location>
        <begin position="198"/>
        <end position="231"/>
    </location>
</feature>
<dbReference type="PROSITE" id="PS51857">
    <property type="entry name" value="CSD_2"/>
    <property type="match status" value="1"/>
</dbReference>
<sequence>MKSIGAKGEETAERLAIWIANTATADSLRAVWYSMFGKLLAGCHPLEQEDLVQLPPQAVPSEMAETNNKPENHYGQLKNEMSVNDENHIDGKKIVARHIQGTVKWFNVKNGYGFINRADTGDDIFVHQTAVTKNNPNKYLRSLGDGEKVEFDVVEGQKGPEAANVTGPNGCNVEGSRYAADKSDMRGRGRAYRRRFYYGGYRPGRGGARRANSEGDRADGENGDNDEVRNS</sequence>
<dbReference type="InterPro" id="IPR050181">
    <property type="entry name" value="Cold_shock_domain"/>
</dbReference>
<reference evidence="3 4" key="2">
    <citation type="submission" date="2018-11" db="EMBL/GenBank/DDBJ databases">
        <authorList>
            <consortium name="Pathogen Informatics"/>
        </authorList>
    </citation>
    <scope>NUCLEOTIDE SEQUENCE [LARGE SCALE GENOMIC DNA]</scope>
</reference>
<dbReference type="PROSITE" id="PS00352">
    <property type="entry name" value="CSD_1"/>
    <property type="match status" value="1"/>
</dbReference>
<protein>
    <submittedName>
        <fullName evidence="5">CSD_1 domain-containing protein</fullName>
    </submittedName>
</protein>
<dbReference type="PANTHER" id="PTHR11544">
    <property type="entry name" value="COLD SHOCK DOMAIN CONTAINING PROTEINS"/>
    <property type="match status" value="1"/>
</dbReference>
<dbReference type="InterPro" id="IPR019844">
    <property type="entry name" value="CSD_CS"/>
</dbReference>
<dbReference type="PRINTS" id="PR00050">
    <property type="entry name" value="COLDSHOCK"/>
</dbReference>
<dbReference type="STRING" id="387005.A0A183HZL3"/>
<dbReference type="InterPro" id="IPR011129">
    <property type="entry name" value="CSD"/>
</dbReference>
<dbReference type="InterPro" id="IPR012340">
    <property type="entry name" value="NA-bd_OB-fold"/>
</dbReference>
<dbReference type="GO" id="GO:0003676">
    <property type="term" value="F:nucleic acid binding"/>
    <property type="evidence" value="ECO:0007669"/>
    <property type="project" value="InterPro"/>
</dbReference>
<reference evidence="5" key="1">
    <citation type="submission" date="2016-06" db="UniProtKB">
        <authorList>
            <consortium name="WormBaseParasite"/>
        </authorList>
    </citation>
    <scope>IDENTIFICATION</scope>
</reference>
<dbReference type="SMART" id="SM00357">
    <property type="entry name" value="CSP"/>
    <property type="match status" value="1"/>
</dbReference>
<evidence type="ECO:0000313" key="4">
    <source>
        <dbReference type="Proteomes" id="UP000267606"/>
    </source>
</evidence>
<evidence type="ECO:0000313" key="5">
    <source>
        <dbReference type="WBParaSite" id="OFLC_0001292601-mRNA-1"/>
    </source>
</evidence>
<feature type="domain" description="CSD" evidence="2">
    <location>
        <begin position="98"/>
        <end position="167"/>
    </location>
</feature>
<dbReference type="AlphaFoldDB" id="A0A183HZL3"/>
<keyword evidence="4" id="KW-1185">Reference proteome</keyword>
<dbReference type="EMBL" id="UZAJ01039978">
    <property type="protein sequence ID" value="VDP12506.1"/>
    <property type="molecule type" value="Genomic_DNA"/>
</dbReference>
<gene>
    <name evidence="3" type="ORF">OFLC_LOCUS12925</name>
</gene>
<dbReference type="SUPFAM" id="SSF50249">
    <property type="entry name" value="Nucleic acid-binding proteins"/>
    <property type="match status" value="1"/>
</dbReference>
<proteinExistence type="predicted"/>
<evidence type="ECO:0000259" key="2">
    <source>
        <dbReference type="PROSITE" id="PS51857"/>
    </source>
</evidence>
<accession>A0A183HZL3</accession>
<dbReference type="Proteomes" id="UP000267606">
    <property type="component" value="Unassembled WGS sequence"/>
</dbReference>
<dbReference type="InterPro" id="IPR002059">
    <property type="entry name" value="CSP_DNA-bd"/>
</dbReference>
<dbReference type="WBParaSite" id="OFLC_0001292601-mRNA-1">
    <property type="protein sequence ID" value="OFLC_0001292601-mRNA-1"/>
    <property type="gene ID" value="OFLC_0001292601"/>
</dbReference>
<name>A0A183HZL3_9BILA</name>
<evidence type="ECO:0000313" key="3">
    <source>
        <dbReference type="EMBL" id="VDP12506.1"/>
    </source>
</evidence>
<dbReference type="Pfam" id="PF00313">
    <property type="entry name" value="CSD"/>
    <property type="match status" value="1"/>
</dbReference>
<dbReference type="FunFam" id="2.40.50.140:FF:000274">
    <property type="entry name" value="Mitochondrial RNA binding protein"/>
    <property type="match status" value="1"/>
</dbReference>
<feature type="compositionally biased region" description="Basic and acidic residues" evidence="1">
    <location>
        <begin position="211"/>
        <end position="231"/>
    </location>
</feature>
<dbReference type="CDD" id="cd04458">
    <property type="entry name" value="CSP_CDS"/>
    <property type="match status" value="1"/>
</dbReference>
<evidence type="ECO:0000256" key="1">
    <source>
        <dbReference type="SAM" id="MobiDB-lite"/>
    </source>
</evidence>